<dbReference type="RefSeq" id="WP_386102001.1">
    <property type="nucleotide sequence ID" value="NZ_JBHUOZ010000003.1"/>
</dbReference>
<dbReference type="PANTHER" id="PTHR43648:SF1">
    <property type="entry name" value="ELECTRON TRANSFER FLAVOPROTEIN BETA SUBUNIT LYSINE METHYLTRANSFERASE"/>
    <property type="match status" value="1"/>
</dbReference>
<reference evidence="8" key="1">
    <citation type="journal article" date="2019" name="Int. J. Syst. Evol. Microbiol.">
        <title>The Global Catalogue of Microorganisms (GCM) 10K type strain sequencing project: providing services to taxonomists for standard genome sequencing and annotation.</title>
        <authorList>
            <consortium name="The Broad Institute Genomics Platform"/>
            <consortium name="The Broad Institute Genome Sequencing Center for Infectious Disease"/>
            <person name="Wu L."/>
            <person name="Ma J."/>
        </authorList>
    </citation>
    <scope>NUCLEOTIDE SEQUENCE [LARGE SCALE GENOMIC DNA]</scope>
    <source>
        <strain evidence="8">KCTC 23299</strain>
    </source>
</reference>
<evidence type="ECO:0000256" key="5">
    <source>
        <dbReference type="ARBA" id="ARBA00022691"/>
    </source>
</evidence>
<keyword evidence="3 6" id="KW-0489">Methyltransferase</keyword>
<keyword evidence="4 6" id="KW-0808">Transferase</keyword>
<evidence type="ECO:0000256" key="2">
    <source>
        <dbReference type="ARBA" id="ARBA00022490"/>
    </source>
</evidence>
<comment type="caution">
    <text evidence="7">The sequence shown here is derived from an EMBL/GenBank/DDBJ whole genome shotgun (WGS) entry which is preliminary data.</text>
</comment>
<dbReference type="InterPro" id="IPR004498">
    <property type="entry name" value="Ribosomal_PrmA_MeTrfase"/>
</dbReference>
<dbReference type="GO" id="GO:0032259">
    <property type="term" value="P:methylation"/>
    <property type="evidence" value="ECO:0007669"/>
    <property type="project" value="UniProtKB-KW"/>
</dbReference>
<dbReference type="Proteomes" id="UP001597511">
    <property type="component" value="Unassembled WGS sequence"/>
</dbReference>
<keyword evidence="2 6" id="KW-0963">Cytoplasm</keyword>
<protein>
    <recommendedName>
        <fullName evidence="6">Ribosomal protein L11 methyltransferase</fullName>
        <shortName evidence="6">L11 Mtase</shortName>
        <ecNumber evidence="6">2.1.1.-</ecNumber>
    </recommendedName>
</protein>
<evidence type="ECO:0000256" key="4">
    <source>
        <dbReference type="ARBA" id="ARBA00022679"/>
    </source>
</evidence>
<sequence>MAFYYEVQFNNISAENSEILIALLSATNTNGIEELDNSLKVFFNEADFKEEEIAGMAGTVQAAYEVKKVEEENWNRLWESNFNPVTVENWVAVRADFHEPITNVVHEIVITPKMSFGTGHHATTYMMLEQMQQLEMTGKKVFDFGTGTGVLAILAHKMGATDITAVDYDEWSIENTRENITRNHTGGIKLIKSDTAELDQRFDVILANINKNVILDNMEILARELEPGGTIFFSGLLIEDEQDIVTAAQKQGLQLVKIAERNKWLFINMLKP</sequence>
<dbReference type="NCBIfam" id="NF001785">
    <property type="entry name" value="PRK00517.2-2"/>
    <property type="match status" value="1"/>
</dbReference>
<keyword evidence="7" id="KW-0689">Ribosomal protein</keyword>
<comment type="function">
    <text evidence="6">Methylates ribosomal protein L11.</text>
</comment>
<keyword evidence="5 6" id="KW-0949">S-adenosyl-L-methionine</keyword>
<dbReference type="CDD" id="cd02440">
    <property type="entry name" value="AdoMet_MTases"/>
    <property type="match status" value="1"/>
</dbReference>
<feature type="binding site" evidence="6">
    <location>
        <position position="167"/>
    </location>
    <ligand>
        <name>S-adenosyl-L-methionine</name>
        <dbReference type="ChEBI" id="CHEBI:59789"/>
    </ligand>
</feature>
<feature type="binding site" evidence="6">
    <location>
        <position position="145"/>
    </location>
    <ligand>
        <name>S-adenosyl-L-methionine</name>
        <dbReference type="ChEBI" id="CHEBI:59789"/>
    </ligand>
</feature>
<dbReference type="Pfam" id="PF06325">
    <property type="entry name" value="PrmA"/>
    <property type="match status" value="1"/>
</dbReference>
<dbReference type="EC" id="2.1.1.-" evidence="6"/>
<comment type="subcellular location">
    <subcellularLocation>
        <location evidence="6">Cytoplasm</location>
    </subcellularLocation>
</comment>
<evidence type="ECO:0000313" key="7">
    <source>
        <dbReference type="EMBL" id="MFD2921525.1"/>
    </source>
</evidence>
<dbReference type="GO" id="GO:0008168">
    <property type="term" value="F:methyltransferase activity"/>
    <property type="evidence" value="ECO:0007669"/>
    <property type="project" value="UniProtKB-KW"/>
</dbReference>
<dbReference type="EMBL" id="JBHUOZ010000003">
    <property type="protein sequence ID" value="MFD2921525.1"/>
    <property type="molecule type" value="Genomic_DNA"/>
</dbReference>
<organism evidence="7 8">
    <name type="scientific">Terrimonas rubra</name>
    <dbReference type="NCBI Taxonomy" id="1035890"/>
    <lineage>
        <taxon>Bacteria</taxon>
        <taxon>Pseudomonadati</taxon>
        <taxon>Bacteroidota</taxon>
        <taxon>Chitinophagia</taxon>
        <taxon>Chitinophagales</taxon>
        <taxon>Chitinophagaceae</taxon>
        <taxon>Terrimonas</taxon>
    </lineage>
</organism>
<accession>A0ABW6A843</accession>
<feature type="binding site" evidence="6">
    <location>
        <position position="124"/>
    </location>
    <ligand>
        <name>S-adenosyl-L-methionine</name>
        <dbReference type="ChEBI" id="CHEBI:59789"/>
    </ligand>
</feature>
<name>A0ABW6A843_9BACT</name>
<evidence type="ECO:0000256" key="6">
    <source>
        <dbReference type="HAMAP-Rule" id="MF_00735"/>
    </source>
</evidence>
<dbReference type="SUPFAM" id="SSF53335">
    <property type="entry name" value="S-adenosyl-L-methionine-dependent methyltransferases"/>
    <property type="match status" value="1"/>
</dbReference>
<evidence type="ECO:0000256" key="1">
    <source>
        <dbReference type="ARBA" id="ARBA00009741"/>
    </source>
</evidence>
<dbReference type="InterPro" id="IPR029063">
    <property type="entry name" value="SAM-dependent_MTases_sf"/>
</dbReference>
<comment type="similarity">
    <text evidence="1 6">Belongs to the methyltransferase superfamily. PrmA family.</text>
</comment>
<dbReference type="Gene3D" id="3.40.50.150">
    <property type="entry name" value="Vaccinia Virus protein VP39"/>
    <property type="match status" value="1"/>
</dbReference>
<gene>
    <name evidence="6 7" type="primary">prmA</name>
    <name evidence="7" type="ORF">ACFS6H_17520</name>
</gene>
<dbReference type="GO" id="GO:0005840">
    <property type="term" value="C:ribosome"/>
    <property type="evidence" value="ECO:0007669"/>
    <property type="project" value="UniProtKB-KW"/>
</dbReference>
<dbReference type="InterPro" id="IPR050078">
    <property type="entry name" value="Ribosomal_L11_MeTrfase_PrmA"/>
</dbReference>
<evidence type="ECO:0000313" key="8">
    <source>
        <dbReference type="Proteomes" id="UP001597511"/>
    </source>
</evidence>
<dbReference type="HAMAP" id="MF_00735">
    <property type="entry name" value="Methyltr_PrmA"/>
    <property type="match status" value="1"/>
</dbReference>
<dbReference type="PANTHER" id="PTHR43648">
    <property type="entry name" value="ELECTRON TRANSFER FLAVOPROTEIN BETA SUBUNIT LYSINE METHYLTRANSFERASE"/>
    <property type="match status" value="1"/>
</dbReference>
<evidence type="ECO:0000256" key="3">
    <source>
        <dbReference type="ARBA" id="ARBA00022603"/>
    </source>
</evidence>
<keyword evidence="8" id="KW-1185">Reference proteome</keyword>
<keyword evidence="7" id="KW-0687">Ribonucleoprotein</keyword>
<proteinExistence type="inferred from homology"/>
<feature type="binding site" evidence="6">
    <location>
        <position position="208"/>
    </location>
    <ligand>
        <name>S-adenosyl-L-methionine</name>
        <dbReference type="ChEBI" id="CHEBI:59789"/>
    </ligand>
</feature>
<comment type="catalytic activity">
    <reaction evidence="6">
        <text>L-lysyl-[protein] + 3 S-adenosyl-L-methionine = N(6),N(6),N(6)-trimethyl-L-lysyl-[protein] + 3 S-adenosyl-L-homocysteine + 3 H(+)</text>
        <dbReference type="Rhea" id="RHEA:54192"/>
        <dbReference type="Rhea" id="RHEA-COMP:9752"/>
        <dbReference type="Rhea" id="RHEA-COMP:13826"/>
        <dbReference type="ChEBI" id="CHEBI:15378"/>
        <dbReference type="ChEBI" id="CHEBI:29969"/>
        <dbReference type="ChEBI" id="CHEBI:57856"/>
        <dbReference type="ChEBI" id="CHEBI:59789"/>
        <dbReference type="ChEBI" id="CHEBI:61961"/>
    </reaction>
</comment>